<sequence>MTRTKVLLSWLFSTALVAITAAQSWQSFEVSESAGGGAIQITGFQAFPVIGTLISLQVVTILVSLLVKPIVSRILAAATLPLMIWSLFEVVLTSELQVREALVSVLAARTGVVQDLSTSEFLVSSSVGVFSTLFLVSAALNALVLAFYALIPIKHQKPKAAKSKREQPEDLWSSQN</sequence>
<evidence type="ECO:0000313" key="2">
    <source>
        <dbReference type="EMBL" id="CAB4568584.1"/>
    </source>
</evidence>
<feature type="transmembrane region" description="Helical" evidence="1">
    <location>
        <begin position="46"/>
        <end position="67"/>
    </location>
</feature>
<accession>A0A6J6DZJ7</accession>
<name>A0A6J6DZJ7_9ZZZZ</name>
<protein>
    <submittedName>
        <fullName evidence="2">Unannotated protein</fullName>
    </submittedName>
</protein>
<dbReference type="AlphaFoldDB" id="A0A6J6DZJ7"/>
<feature type="transmembrane region" description="Helical" evidence="1">
    <location>
        <begin position="74"/>
        <end position="92"/>
    </location>
</feature>
<evidence type="ECO:0000256" key="1">
    <source>
        <dbReference type="SAM" id="Phobius"/>
    </source>
</evidence>
<gene>
    <name evidence="2" type="ORF">UFOPK1639_00863</name>
</gene>
<keyword evidence="1" id="KW-0812">Transmembrane</keyword>
<proteinExistence type="predicted"/>
<keyword evidence="1" id="KW-0472">Membrane</keyword>
<feature type="transmembrane region" description="Helical" evidence="1">
    <location>
        <begin position="127"/>
        <end position="151"/>
    </location>
</feature>
<dbReference type="EMBL" id="CAEZTH010000120">
    <property type="protein sequence ID" value="CAB4568584.1"/>
    <property type="molecule type" value="Genomic_DNA"/>
</dbReference>
<organism evidence="2">
    <name type="scientific">freshwater metagenome</name>
    <dbReference type="NCBI Taxonomy" id="449393"/>
    <lineage>
        <taxon>unclassified sequences</taxon>
        <taxon>metagenomes</taxon>
        <taxon>ecological metagenomes</taxon>
    </lineage>
</organism>
<reference evidence="2" key="1">
    <citation type="submission" date="2020-05" db="EMBL/GenBank/DDBJ databases">
        <authorList>
            <person name="Chiriac C."/>
            <person name="Salcher M."/>
            <person name="Ghai R."/>
            <person name="Kavagutti S V."/>
        </authorList>
    </citation>
    <scope>NUCLEOTIDE SEQUENCE</scope>
</reference>
<keyword evidence="1" id="KW-1133">Transmembrane helix</keyword>